<evidence type="ECO:0000313" key="1">
    <source>
        <dbReference type="EMBL" id="KAK9996769.1"/>
    </source>
</evidence>
<accession>A0AAW2CJA6</accession>
<gene>
    <name evidence="1" type="ORF">SO802_021455</name>
</gene>
<organism evidence="1 2">
    <name type="scientific">Lithocarpus litseifolius</name>
    <dbReference type="NCBI Taxonomy" id="425828"/>
    <lineage>
        <taxon>Eukaryota</taxon>
        <taxon>Viridiplantae</taxon>
        <taxon>Streptophyta</taxon>
        <taxon>Embryophyta</taxon>
        <taxon>Tracheophyta</taxon>
        <taxon>Spermatophyta</taxon>
        <taxon>Magnoliopsida</taxon>
        <taxon>eudicotyledons</taxon>
        <taxon>Gunneridae</taxon>
        <taxon>Pentapetalae</taxon>
        <taxon>rosids</taxon>
        <taxon>fabids</taxon>
        <taxon>Fagales</taxon>
        <taxon>Fagaceae</taxon>
        <taxon>Lithocarpus</taxon>
    </lineage>
</organism>
<dbReference type="Proteomes" id="UP001459277">
    <property type="component" value="Unassembled WGS sequence"/>
</dbReference>
<name>A0AAW2CJA6_9ROSI</name>
<dbReference type="AlphaFoldDB" id="A0AAW2CJA6"/>
<comment type="caution">
    <text evidence="1">The sequence shown here is derived from an EMBL/GenBank/DDBJ whole genome shotgun (WGS) entry which is preliminary data.</text>
</comment>
<evidence type="ECO:0000313" key="2">
    <source>
        <dbReference type="Proteomes" id="UP001459277"/>
    </source>
</evidence>
<dbReference type="EMBL" id="JAZDWU010000007">
    <property type="protein sequence ID" value="KAK9996769.1"/>
    <property type="molecule type" value="Genomic_DNA"/>
</dbReference>
<reference evidence="1 2" key="1">
    <citation type="submission" date="2024-01" db="EMBL/GenBank/DDBJ databases">
        <title>A telomere-to-telomere, gap-free genome of sweet tea (Lithocarpus litseifolius).</title>
        <authorList>
            <person name="Zhou J."/>
        </authorList>
    </citation>
    <scope>NUCLEOTIDE SEQUENCE [LARGE SCALE GENOMIC DNA]</scope>
    <source>
        <strain evidence="1">Zhou-2022a</strain>
        <tissue evidence="1">Leaf</tissue>
    </source>
</reference>
<proteinExistence type="predicted"/>
<sequence length="134" mass="15515">MADYGLKDERYTMDLVLYYSNEVIAMMKNMGYILGMGLRKEGKEVVGFPNFKTQLTKEGKDGKVYPVWEMFFNKKLTFKEKPTLVIKKDHKEVDWVDYTDAEALEIMLKMEGDVFAITIEEPSDPYTFVMPAVG</sequence>
<protein>
    <submittedName>
        <fullName evidence="1">Uncharacterized protein</fullName>
    </submittedName>
</protein>
<keyword evidence="2" id="KW-1185">Reference proteome</keyword>